<dbReference type="SUPFAM" id="SSF53335">
    <property type="entry name" value="S-adenosyl-L-methionine-dependent methyltransferases"/>
    <property type="match status" value="1"/>
</dbReference>
<feature type="domain" description="Methyltransferase FkbM" evidence="1">
    <location>
        <begin position="103"/>
        <end position="265"/>
    </location>
</feature>
<dbReference type="GO" id="GO:0008168">
    <property type="term" value="F:methyltransferase activity"/>
    <property type="evidence" value="ECO:0007669"/>
    <property type="project" value="UniProtKB-KW"/>
</dbReference>
<dbReference type="InterPro" id="IPR029063">
    <property type="entry name" value="SAM-dependent_MTases_sf"/>
</dbReference>
<keyword evidence="2" id="KW-0489">Methyltransferase</keyword>
<dbReference type="EMBL" id="JACCBS010000001">
    <property type="protein sequence ID" value="NYE56939.1"/>
    <property type="molecule type" value="Genomic_DNA"/>
</dbReference>
<dbReference type="GO" id="GO:0032259">
    <property type="term" value="P:methylation"/>
    <property type="evidence" value="ECO:0007669"/>
    <property type="project" value="UniProtKB-KW"/>
</dbReference>
<organism evidence="2 3">
    <name type="scientific">Carboxydothermus ferrireducens DSM 11255</name>
    <dbReference type="NCBI Taxonomy" id="1119529"/>
    <lineage>
        <taxon>Bacteria</taxon>
        <taxon>Bacillati</taxon>
        <taxon>Bacillota</taxon>
        <taxon>Clostridia</taxon>
        <taxon>Thermoanaerobacterales</taxon>
        <taxon>Thermoanaerobacteraceae</taxon>
        <taxon>Carboxydothermus</taxon>
    </lineage>
</organism>
<proteinExistence type="predicted"/>
<evidence type="ECO:0000313" key="2">
    <source>
        <dbReference type="EMBL" id="NYE56939.1"/>
    </source>
</evidence>
<dbReference type="InterPro" id="IPR006342">
    <property type="entry name" value="FkbM_mtfrase"/>
</dbReference>
<comment type="caution">
    <text evidence="2">The sequence shown here is derived from an EMBL/GenBank/DDBJ whole genome shotgun (WGS) entry which is preliminary data.</text>
</comment>
<dbReference type="NCBIfam" id="TIGR01444">
    <property type="entry name" value="fkbM_fam"/>
    <property type="match status" value="1"/>
</dbReference>
<protein>
    <submittedName>
        <fullName evidence="2">FkbM family methyltransferase</fullName>
    </submittedName>
</protein>
<dbReference type="PANTHER" id="PTHR34203:SF15">
    <property type="entry name" value="SLL1173 PROTEIN"/>
    <property type="match status" value="1"/>
</dbReference>
<reference evidence="2 3" key="1">
    <citation type="submission" date="2020-07" db="EMBL/GenBank/DDBJ databases">
        <title>Genomic Encyclopedia of Type Strains, Phase III (KMG-III): the genomes of soil and plant-associated and newly described type strains.</title>
        <authorList>
            <person name="Whitman W."/>
        </authorList>
    </citation>
    <scope>NUCLEOTIDE SEQUENCE [LARGE SCALE GENOMIC DNA]</scope>
    <source>
        <strain evidence="2 3">DSM 11255</strain>
    </source>
</reference>
<keyword evidence="2" id="KW-0808">Transferase</keyword>
<evidence type="ECO:0000259" key="1">
    <source>
        <dbReference type="Pfam" id="PF05050"/>
    </source>
</evidence>
<dbReference type="Proteomes" id="UP000604066">
    <property type="component" value="Unassembled WGS sequence"/>
</dbReference>
<name>A0ABX2R709_9THEO</name>
<dbReference type="Gene3D" id="3.40.50.150">
    <property type="entry name" value="Vaccinia Virus protein VP39"/>
    <property type="match status" value="1"/>
</dbReference>
<sequence length="290" mass="34105">MLNKINWRLKTIINKLLFREPYLPWNILISEIFSKHTGLKYELDFDEYDENFVLVKFPDGSQLFWPKKFGLKTLEIVFFELSTENPNNYFQFYQPKKTDIVFDVGACEGLFTYKIKDKVSKVFLFEPIPDLSNALGLTFKNEIANGKVKIFNFGLGSENLNDVIFNINTENIGGSSFEKQGINQSENYKIFTSIRTLDSFIDEYKKEINKIDLIKVDIEGFEINFLKGATRAIEKYKPNLLVCSYHNPDDYINIKNFLKYYGYNFKHSKPVWFLDGKLPAWRYALIYAYK</sequence>
<keyword evidence="3" id="KW-1185">Reference proteome</keyword>
<dbReference type="PANTHER" id="PTHR34203">
    <property type="entry name" value="METHYLTRANSFERASE, FKBM FAMILY PROTEIN"/>
    <property type="match status" value="1"/>
</dbReference>
<accession>A0ABX2R709</accession>
<evidence type="ECO:0000313" key="3">
    <source>
        <dbReference type="Proteomes" id="UP000604066"/>
    </source>
</evidence>
<dbReference type="InterPro" id="IPR052514">
    <property type="entry name" value="SAM-dependent_MTase"/>
</dbReference>
<dbReference type="RefSeq" id="WP_028052123.1">
    <property type="nucleotide sequence ID" value="NZ_ATYG01000014.1"/>
</dbReference>
<dbReference type="Pfam" id="PF05050">
    <property type="entry name" value="Methyltransf_21"/>
    <property type="match status" value="1"/>
</dbReference>
<gene>
    <name evidence="2" type="ORF">HDG70_000645</name>
</gene>